<dbReference type="STRING" id="1173027.Mic7113_4072"/>
<organism evidence="1 2">
    <name type="scientific">Allocoleopsis franciscana PCC 7113</name>
    <dbReference type="NCBI Taxonomy" id="1173027"/>
    <lineage>
        <taxon>Bacteria</taxon>
        <taxon>Bacillati</taxon>
        <taxon>Cyanobacteriota</taxon>
        <taxon>Cyanophyceae</taxon>
        <taxon>Coleofasciculales</taxon>
        <taxon>Coleofasciculaceae</taxon>
        <taxon>Allocoleopsis</taxon>
        <taxon>Allocoleopsis franciscana</taxon>
    </lineage>
</organism>
<dbReference type="KEGG" id="mic:Mic7113_4072"/>
<dbReference type="Proteomes" id="UP000010471">
    <property type="component" value="Chromosome"/>
</dbReference>
<evidence type="ECO:0000313" key="2">
    <source>
        <dbReference type="Proteomes" id="UP000010471"/>
    </source>
</evidence>
<dbReference type="EMBL" id="CP003630">
    <property type="protein sequence ID" value="AFZ19776.1"/>
    <property type="molecule type" value="Genomic_DNA"/>
</dbReference>
<reference evidence="1 2" key="1">
    <citation type="submission" date="2012-06" db="EMBL/GenBank/DDBJ databases">
        <title>Finished chromosome of genome of Microcoleus sp. PCC 7113.</title>
        <authorList>
            <consortium name="US DOE Joint Genome Institute"/>
            <person name="Gugger M."/>
            <person name="Coursin T."/>
            <person name="Rippka R."/>
            <person name="Tandeau De Marsac N."/>
            <person name="Huntemann M."/>
            <person name="Wei C.-L."/>
            <person name="Han J."/>
            <person name="Detter J.C."/>
            <person name="Han C."/>
            <person name="Tapia R."/>
            <person name="Chen A."/>
            <person name="Kyrpides N."/>
            <person name="Mavromatis K."/>
            <person name="Markowitz V."/>
            <person name="Szeto E."/>
            <person name="Ivanova N."/>
            <person name="Pagani I."/>
            <person name="Pati A."/>
            <person name="Goodwin L."/>
            <person name="Nordberg H.P."/>
            <person name="Cantor M.N."/>
            <person name="Hua S.X."/>
            <person name="Woyke T."/>
            <person name="Kerfeld C.A."/>
        </authorList>
    </citation>
    <scope>NUCLEOTIDE SEQUENCE [LARGE SCALE GENOMIC DNA]</scope>
    <source>
        <strain evidence="1 2">PCC 7113</strain>
    </source>
</reference>
<dbReference type="AlphaFoldDB" id="K9WIZ1"/>
<gene>
    <name evidence="1" type="ORF">Mic7113_4072</name>
</gene>
<evidence type="ECO:0000313" key="1">
    <source>
        <dbReference type="EMBL" id="AFZ19776.1"/>
    </source>
</evidence>
<accession>K9WIZ1</accession>
<proteinExistence type="predicted"/>
<sequence length="42" mass="4896">MSKYDYHPLILSLKLSLLSWVDKVYPILDSRTKVQGGQEFLI</sequence>
<keyword evidence="2" id="KW-1185">Reference proteome</keyword>
<protein>
    <submittedName>
        <fullName evidence="1">Uncharacterized protein</fullName>
    </submittedName>
</protein>
<name>K9WIZ1_9CYAN</name>
<dbReference type="HOGENOM" id="CLU_3254121_0_0_3"/>